<name>A0ABP7M7W2_9GAMM</name>
<gene>
    <name evidence="2" type="ORF">GCM10022229_04850</name>
</gene>
<feature type="signal peptide" evidence="1">
    <location>
        <begin position="1"/>
        <end position="26"/>
    </location>
</feature>
<keyword evidence="3" id="KW-1185">Reference proteome</keyword>
<keyword evidence="1" id="KW-0732">Signal</keyword>
<evidence type="ECO:0000313" key="3">
    <source>
        <dbReference type="Proteomes" id="UP001501727"/>
    </source>
</evidence>
<organism evidence="2 3">
    <name type="scientific">Luteimonas lutimaris</name>
    <dbReference type="NCBI Taxonomy" id="698645"/>
    <lineage>
        <taxon>Bacteria</taxon>
        <taxon>Pseudomonadati</taxon>
        <taxon>Pseudomonadota</taxon>
        <taxon>Gammaproteobacteria</taxon>
        <taxon>Lysobacterales</taxon>
        <taxon>Lysobacteraceae</taxon>
        <taxon>Luteimonas</taxon>
    </lineage>
</organism>
<proteinExistence type="predicted"/>
<evidence type="ECO:0008006" key="4">
    <source>
        <dbReference type="Google" id="ProtNLM"/>
    </source>
</evidence>
<feature type="chain" id="PRO_5045359435" description="Lipoprotein" evidence="1">
    <location>
        <begin position="27"/>
        <end position="145"/>
    </location>
</feature>
<sequence>MMRATSRWLAGIGAACLAIASTGCEAPPDAAVLKCSARNVAEVAVKKDCTIGIREFDHHASATVKIDTRRRLGFVRGQFTVQQGSVRVALRGSTDAGSTVVVSPDAPAILEGSVRLSHRDRAFVLTFDPEGQAAGLAGEVSFEAR</sequence>
<evidence type="ECO:0000313" key="2">
    <source>
        <dbReference type="EMBL" id="GAA3914815.1"/>
    </source>
</evidence>
<comment type="caution">
    <text evidence="2">The sequence shown here is derived from an EMBL/GenBank/DDBJ whole genome shotgun (WGS) entry which is preliminary data.</text>
</comment>
<dbReference type="EMBL" id="BAAAZU010000003">
    <property type="protein sequence ID" value="GAA3914815.1"/>
    <property type="molecule type" value="Genomic_DNA"/>
</dbReference>
<dbReference type="PROSITE" id="PS51257">
    <property type="entry name" value="PROKAR_LIPOPROTEIN"/>
    <property type="match status" value="1"/>
</dbReference>
<reference evidence="3" key="1">
    <citation type="journal article" date="2019" name="Int. J. Syst. Evol. Microbiol.">
        <title>The Global Catalogue of Microorganisms (GCM) 10K type strain sequencing project: providing services to taxonomists for standard genome sequencing and annotation.</title>
        <authorList>
            <consortium name="The Broad Institute Genomics Platform"/>
            <consortium name="The Broad Institute Genome Sequencing Center for Infectious Disease"/>
            <person name="Wu L."/>
            <person name="Ma J."/>
        </authorList>
    </citation>
    <scope>NUCLEOTIDE SEQUENCE [LARGE SCALE GENOMIC DNA]</scope>
    <source>
        <strain evidence="3">JCM 16916</strain>
    </source>
</reference>
<dbReference type="Proteomes" id="UP001501727">
    <property type="component" value="Unassembled WGS sequence"/>
</dbReference>
<evidence type="ECO:0000256" key="1">
    <source>
        <dbReference type="SAM" id="SignalP"/>
    </source>
</evidence>
<accession>A0ABP7M7W2</accession>
<protein>
    <recommendedName>
        <fullName evidence="4">Lipoprotein</fullName>
    </recommendedName>
</protein>